<accession>A0A9W4G1W7</accession>
<protein>
    <submittedName>
        <fullName evidence="1">Glycosyl transferase group 1</fullName>
    </submittedName>
</protein>
<dbReference type="AlphaFoldDB" id="A0A9W4G1W7"/>
<dbReference type="Pfam" id="PF13692">
    <property type="entry name" value="Glyco_trans_1_4"/>
    <property type="match status" value="1"/>
</dbReference>
<reference evidence="1" key="1">
    <citation type="submission" date="2020-09" db="EMBL/GenBank/DDBJ databases">
        <authorList>
            <person name="Blom J."/>
        </authorList>
    </citation>
    <scope>NUCLEOTIDE SEQUENCE</scope>
    <source>
        <strain evidence="1">No.713</strain>
    </source>
</reference>
<dbReference type="SUPFAM" id="SSF53756">
    <property type="entry name" value="UDP-Glycosyltransferase/glycogen phosphorylase"/>
    <property type="match status" value="1"/>
</dbReference>
<dbReference type="EMBL" id="LR882967">
    <property type="protein sequence ID" value="CAD5919329.1"/>
    <property type="molecule type" value="Genomic_DNA"/>
</dbReference>
<dbReference type="Proteomes" id="UP001153719">
    <property type="component" value="Chromosome"/>
</dbReference>
<name>A0A9W4G1W7_9CYAN</name>
<keyword evidence="1" id="KW-0808">Transferase</keyword>
<dbReference type="KEGG" id="ppsu:NO713_00557"/>
<keyword evidence="2" id="KW-1185">Reference proteome</keyword>
<evidence type="ECO:0000313" key="2">
    <source>
        <dbReference type="Proteomes" id="UP001153719"/>
    </source>
</evidence>
<proteinExistence type="predicted"/>
<gene>
    <name evidence="1" type="ORF">NO713_00557</name>
</gene>
<evidence type="ECO:0000313" key="1">
    <source>
        <dbReference type="EMBL" id="CAD5919329.1"/>
    </source>
</evidence>
<dbReference type="Gene3D" id="3.40.50.2000">
    <property type="entry name" value="Glycogen Phosphorylase B"/>
    <property type="match status" value="1"/>
</dbReference>
<organism evidence="1 2">
    <name type="scientific">Planktothrix pseudagardhii</name>
    <dbReference type="NCBI Taxonomy" id="132604"/>
    <lineage>
        <taxon>Bacteria</taxon>
        <taxon>Bacillati</taxon>
        <taxon>Cyanobacteriota</taxon>
        <taxon>Cyanophyceae</taxon>
        <taxon>Oscillatoriophycideae</taxon>
        <taxon>Oscillatoriales</taxon>
        <taxon>Microcoleaceae</taxon>
        <taxon>Planktothrix</taxon>
    </lineage>
</organism>
<dbReference type="GO" id="GO:0016740">
    <property type="term" value="F:transferase activity"/>
    <property type="evidence" value="ECO:0007669"/>
    <property type="project" value="UniProtKB-KW"/>
</dbReference>
<sequence>MKITFVMPHWQECLSGGVLSNADLAYNLQKRDHQLFMVCTQPQQPTMFQQIKSQMACRTPVIGVPSGAAPELLSDGIGILVKPEGPEDMAETIVKMCQMPQEQWCDRNINPTKKSRLYLG</sequence>